<name>A0A2R6WL17_MARPO</name>
<sequence>MVRQRSIRDTPEEVSHDSSRMQELLNPRGPHSSSWEEYRTDPMCFDLRQLCRDSSPRCQNGRIVSERGRGNSIMREGLNNDRHKEPGHDDHGLVASSKSESFKCLSSHLTSVRTLLTVAIEERLLFETTYLCHHYSYKSLNIPPAREAGMASPIQSHLTGNCIAIAYCNTFQRHRLNQGQSFGLNLSFEMWILCHTFTK</sequence>
<dbReference type="EMBL" id="KZ772751">
    <property type="protein sequence ID" value="PTQ34513.1"/>
    <property type="molecule type" value="Genomic_DNA"/>
</dbReference>
<feature type="region of interest" description="Disordered" evidence="1">
    <location>
        <begin position="1"/>
        <end position="34"/>
    </location>
</feature>
<evidence type="ECO:0000313" key="2">
    <source>
        <dbReference type="EMBL" id="PTQ34513.1"/>
    </source>
</evidence>
<gene>
    <name evidence="2" type="ORF">MARPO_0079s0023</name>
</gene>
<keyword evidence="3" id="KW-1185">Reference proteome</keyword>
<accession>A0A2R6WL17</accession>
<dbReference type="Proteomes" id="UP000244005">
    <property type="component" value="Unassembled WGS sequence"/>
</dbReference>
<proteinExistence type="predicted"/>
<feature type="compositionally biased region" description="Basic and acidic residues" evidence="1">
    <location>
        <begin position="1"/>
        <end position="20"/>
    </location>
</feature>
<evidence type="ECO:0000256" key="1">
    <source>
        <dbReference type="SAM" id="MobiDB-lite"/>
    </source>
</evidence>
<protein>
    <submittedName>
        <fullName evidence="2">Uncharacterized protein</fullName>
    </submittedName>
</protein>
<feature type="region of interest" description="Disordered" evidence="1">
    <location>
        <begin position="68"/>
        <end position="93"/>
    </location>
</feature>
<evidence type="ECO:0000313" key="3">
    <source>
        <dbReference type="Proteomes" id="UP000244005"/>
    </source>
</evidence>
<organism evidence="2 3">
    <name type="scientific">Marchantia polymorpha</name>
    <name type="common">Common liverwort</name>
    <name type="synonym">Marchantia aquatica</name>
    <dbReference type="NCBI Taxonomy" id="3197"/>
    <lineage>
        <taxon>Eukaryota</taxon>
        <taxon>Viridiplantae</taxon>
        <taxon>Streptophyta</taxon>
        <taxon>Embryophyta</taxon>
        <taxon>Marchantiophyta</taxon>
        <taxon>Marchantiopsida</taxon>
        <taxon>Marchantiidae</taxon>
        <taxon>Marchantiales</taxon>
        <taxon>Marchantiaceae</taxon>
        <taxon>Marchantia</taxon>
    </lineage>
</organism>
<feature type="compositionally biased region" description="Basic and acidic residues" evidence="1">
    <location>
        <begin position="78"/>
        <end position="92"/>
    </location>
</feature>
<dbReference type="AlphaFoldDB" id="A0A2R6WL17"/>
<dbReference type="Gramene" id="Mp8g15910.1">
    <property type="protein sequence ID" value="Mp8g15910.1.cds"/>
    <property type="gene ID" value="Mp8g15910"/>
</dbReference>
<reference evidence="3" key="1">
    <citation type="journal article" date="2017" name="Cell">
        <title>Insights into land plant evolution garnered from the Marchantia polymorpha genome.</title>
        <authorList>
            <person name="Bowman J.L."/>
            <person name="Kohchi T."/>
            <person name="Yamato K.T."/>
            <person name="Jenkins J."/>
            <person name="Shu S."/>
            <person name="Ishizaki K."/>
            <person name="Yamaoka S."/>
            <person name="Nishihama R."/>
            <person name="Nakamura Y."/>
            <person name="Berger F."/>
            <person name="Adam C."/>
            <person name="Aki S.S."/>
            <person name="Althoff F."/>
            <person name="Araki T."/>
            <person name="Arteaga-Vazquez M.A."/>
            <person name="Balasubrmanian S."/>
            <person name="Barry K."/>
            <person name="Bauer D."/>
            <person name="Boehm C.R."/>
            <person name="Briginshaw L."/>
            <person name="Caballero-Perez J."/>
            <person name="Catarino B."/>
            <person name="Chen F."/>
            <person name="Chiyoda S."/>
            <person name="Chovatia M."/>
            <person name="Davies K.M."/>
            <person name="Delmans M."/>
            <person name="Demura T."/>
            <person name="Dierschke T."/>
            <person name="Dolan L."/>
            <person name="Dorantes-Acosta A.E."/>
            <person name="Eklund D.M."/>
            <person name="Florent S.N."/>
            <person name="Flores-Sandoval E."/>
            <person name="Fujiyama A."/>
            <person name="Fukuzawa H."/>
            <person name="Galik B."/>
            <person name="Grimanelli D."/>
            <person name="Grimwood J."/>
            <person name="Grossniklaus U."/>
            <person name="Hamada T."/>
            <person name="Haseloff J."/>
            <person name="Hetherington A.J."/>
            <person name="Higo A."/>
            <person name="Hirakawa Y."/>
            <person name="Hundley H.N."/>
            <person name="Ikeda Y."/>
            <person name="Inoue K."/>
            <person name="Inoue S.I."/>
            <person name="Ishida S."/>
            <person name="Jia Q."/>
            <person name="Kakita M."/>
            <person name="Kanazawa T."/>
            <person name="Kawai Y."/>
            <person name="Kawashima T."/>
            <person name="Kennedy M."/>
            <person name="Kinose K."/>
            <person name="Kinoshita T."/>
            <person name="Kohara Y."/>
            <person name="Koide E."/>
            <person name="Komatsu K."/>
            <person name="Kopischke S."/>
            <person name="Kubo M."/>
            <person name="Kyozuka J."/>
            <person name="Lagercrantz U."/>
            <person name="Lin S.S."/>
            <person name="Lindquist E."/>
            <person name="Lipzen A.M."/>
            <person name="Lu C.W."/>
            <person name="De Luna E."/>
            <person name="Martienssen R.A."/>
            <person name="Minamino N."/>
            <person name="Mizutani M."/>
            <person name="Mizutani M."/>
            <person name="Mochizuki N."/>
            <person name="Monte I."/>
            <person name="Mosher R."/>
            <person name="Nagasaki H."/>
            <person name="Nakagami H."/>
            <person name="Naramoto S."/>
            <person name="Nishitani K."/>
            <person name="Ohtani M."/>
            <person name="Okamoto T."/>
            <person name="Okumura M."/>
            <person name="Phillips J."/>
            <person name="Pollak B."/>
            <person name="Reinders A."/>
            <person name="Rovekamp M."/>
            <person name="Sano R."/>
            <person name="Sawa S."/>
            <person name="Schmid M.W."/>
            <person name="Shirakawa M."/>
            <person name="Solano R."/>
            <person name="Spunde A."/>
            <person name="Suetsugu N."/>
            <person name="Sugano S."/>
            <person name="Sugiyama A."/>
            <person name="Sun R."/>
            <person name="Suzuki Y."/>
            <person name="Takenaka M."/>
            <person name="Takezawa D."/>
            <person name="Tomogane H."/>
            <person name="Tsuzuki M."/>
            <person name="Ueda T."/>
            <person name="Umeda M."/>
            <person name="Ward J.M."/>
            <person name="Watanabe Y."/>
            <person name="Yazaki K."/>
            <person name="Yokoyama R."/>
            <person name="Yoshitake Y."/>
            <person name="Yotsui I."/>
            <person name="Zachgo S."/>
            <person name="Schmutz J."/>
        </authorList>
    </citation>
    <scope>NUCLEOTIDE SEQUENCE [LARGE SCALE GENOMIC DNA]</scope>
    <source>
        <strain evidence="3">Tak-1</strain>
    </source>
</reference>